<keyword evidence="3" id="KW-1185">Reference proteome</keyword>
<dbReference type="EMBL" id="SODU01000003">
    <property type="protein sequence ID" value="TDW87774.1"/>
    <property type="molecule type" value="Genomic_DNA"/>
</dbReference>
<sequence>MPYGSKDSKNEKPKAKPEKGSKATPPRDLPILTPARKPRGQGQGR</sequence>
<comment type="caution">
    <text evidence="2">The sequence shown here is derived from an EMBL/GenBank/DDBJ whole genome shotgun (WGS) entry which is preliminary data.</text>
</comment>
<protein>
    <submittedName>
        <fullName evidence="2">Uncharacterized protein</fullName>
    </submittedName>
</protein>
<organism evidence="2 3">
    <name type="scientific">Kribbella pratensis</name>
    <dbReference type="NCBI Taxonomy" id="2512112"/>
    <lineage>
        <taxon>Bacteria</taxon>
        <taxon>Bacillati</taxon>
        <taxon>Actinomycetota</taxon>
        <taxon>Actinomycetes</taxon>
        <taxon>Propionibacteriales</taxon>
        <taxon>Kribbellaceae</taxon>
        <taxon>Kribbella</taxon>
    </lineage>
</organism>
<reference evidence="2 3" key="1">
    <citation type="submission" date="2019-03" db="EMBL/GenBank/DDBJ databases">
        <title>Genomic Encyclopedia of Type Strains, Phase III (KMG-III): the genomes of soil and plant-associated and newly described type strains.</title>
        <authorList>
            <person name="Whitman W."/>
        </authorList>
    </citation>
    <scope>NUCLEOTIDE SEQUENCE [LARGE SCALE GENOMIC DNA]</scope>
    <source>
        <strain evidence="2 3">VKMAc-2574</strain>
    </source>
</reference>
<feature type="region of interest" description="Disordered" evidence="1">
    <location>
        <begin position="1"/>
        <end position="45"/>
    </location>
</feature>
<feature type="compositionally biased region" description="Basic and acidic residues" evidence="1">
    <location>
        <begin position="1"/>
        <end position="21"/>
    </location>
</feature>
<accession>A0ABY2FB89</accession>
<evidence type="ECO:0000313" key="2">
    <source>
        <dbReference type="EMBL" id="TDW87774.1"/>
    </source>
</evidence>
<evidence type="ECO:0000313" key="3">
    <source>
        <dbReference type="Proteomes" id="UP000295060"/>
    </source>
</evidence>
<evidence type="ECO:0000256" key="1">
    <source>
        <dbReference type="SAM" id="MobiDB-lite"/>
    </source>
</evidence>
<dbReference type="RefSeq" id="WP_166680039.1">
    <property type="nucleotide sequence ID" value="NZ_SODU01000003.1"/>
</dbReference>
<gene>
    <name evidence="2" type="ORF">EV137_5857</name>
</gene>
<dbReference type="Proteomes" id="UP000295060">
    <property type="component" value="Unassembled WGS sequence"/>
</dbReference>
<name>A0ABY2FB89_9ACTN</name>
<proteinExistence type="predicted"/>